<dbReference type="AlphaFoldDB" id="A0A0N0WC34"/>
<dbReference type="Proteomes" id="UP000271631">
    <property type="component" value="Unassembled WGS sequence"/>
</dbReference>
<reference evidence="1 2" key="1">
    <citation type="submission" date="2018-08" db="EMBL/GenBank/DDBJ databases">
        <title>Recombination of ecologically and evolutionarily significant loci maintains genetic cohesion in the Pseudomonas syringae species complex.</title>
        <authorList>
            <person name="Dillon M."/>
            <person name="Thakur S."/>
            <person name="Almeida R.N.D."/>
            <person name="Weir B.S."/>
            <person name="Guttman D.S."/>
        </authorList>
    </citation>
    <scope>NUCLEOTIDE SEQUENCE [LARGE SCALE GENOMIC DNA]</scope>
    <source>
        <strain evidence="1 2">ICMP 11281</strain>
    </source>
</reference>
<organism evidence="1 2">
    <name type="scientific">Pseudomonas syringae pv. maculicola</name>
    <dbReference type="NCBI Taxonomy" id="59511"/>
    <lineage>
        <taxon>Bacteria</taxon>
        <taxon>Pseudomonadati</taxon>
        <taxon>Pseudomonadota</taxon>
        <taxon>Gammaproteobacteria</taxon>
        <taxon>Pseudomonadales</taxon>
        <taxon>Pseudomonadaceae</taxon>
        <taxon>Pseudomonas</taxon>
    </lineage>
</organism>
<dbReference type="EMBL" id="RBUQ01000199">
    <property type="protein sequence ID" value="RMV35332.1"/>
    <property type="molecule type" value="Genomic_DNA"/>
</dbReference>
<gene>
    <name evidence="1" type="ORF">ALP13_102842</name>
</gene>
<sequence>MTALTALHAPQGLACSVFLQLLYARRPLSISRLYSLAADNHPTRPAP</sequence>
<proteinExistence type="predicted"/>
<accession>A0A0N0WC34</accession>
<evidence type="ECO:0000313" key="1">
    <source>
        <dbReference type="EMBL" id="RMV35332.1"/>
    </source>
</evidence>
<comment type="caution">
    <text evidence="1">The sequence shown here is derived from an EMBL/GenBank/DDBJ whole genome shotgun (WGS) entry which is preliminary data.</text>
</comment>
<protein>
    <submittedName>
        <fullName evidence="1">Uncharacterized protein</fullName>
    </submittedName>
</protein>
<evidence type="ECO:0000313" key="2">
    <source>
        <dbReference type="Proteomes" id="UP000271631"/>
    </source>
</evidence>
<name>A0A0N0WC34_PSEYM</name>